<organism evidence="5 6">
    <name type="scientific">Pararhodobacter oceanensis</name>
    <dbReference type="NCBI Taxonomy" id="2172121"/>
    <lineage>
        <taxon>Bacteria</taxon>
        <taxon>Pseudomonadati</taxon>
        <taxon>Pseudomonadota</taxon>
        <taxon>Alphaproteobacteria</taxon>
        <taxon>Rhodobacterales</taxon>
        <taxon>Paracoccaceae</taxon>
        <taxon>Pararhodobacter</taxon>
    </lineage>
</organism>
<comment type="caution">
    <text evidence="5">The sequence shown here is derived from an EMBL/GenBank/DDBJ whole genome shotgun (WGS) entry which is preliminary data.</text>
</comment>
<dbReference type="EC" id="3.5.1.5" evidence="3"/>
<sequence length="189" mass="20468">MTRKLNPFAELLSQSIKDSFEDDIPRHETDDPGRDYDQTSSESPGQTKSSGFSAPSTPRRAGGGARQAPRRQSKEPLDINAAPMIPGEILYGEGDVIINEGLEVTTLRVSNTSDRPIQIGSHFHFAEVNAALEFDREAAWGKRLAVLSGGAERFEPGAVAEVSLVPIRGKRIVLGLRGLCKGELDNAKN</sequence>
<protein>
    <recommendedName>
        <fullName evidence="3">Urease subunit beta</fullName>
        <ecNumber evidence="3">3.5.1.5</ecNumber>
    </recommendedName>
    <alternativeName>
        <fullName evidence="3">Urea amidohydrolase subunit beta</fullName>
    </alternativeName>
</protein>
<evidence type="ECO:0000313" key="5">
    <source>
        <dbReference type="EMBL" id="PVH28937.1"/>
    </source>
</evidence>
<dbReference type="GO" id="GO:0035550">
    <property type="term" value="C:urease complex"/>
    <property type="evidence" value="ECO:0007669"/>
    <property type="project" value="InterPro"/>
</dbReference>
<accession>A0A2T8HU09</accession>
<evidence type="ECO:0000256" key="4">
    <source>
        <dbReference type="SAM" id="MobiDB-lite"/>
    </source>
</evidence>
<reference evidence="5 6" key="1">
    <citation type="submission" date="2018-04" db="EMBL/GenBank/DDBJ databases">
        <title>Pararhodobacter oceanense sp. nov., isolated from marine intertidal sediment.</title>
        <authorList>
            <person name="Wang X.-L."/>
            <person name="Du Z.-J."/>
        </authorList>
    </citation>
    <scope>NUCLEOTIDE SEQUENCE [LARGE SCALE GENOMIC DNA]</scope>
    <source>
        <strain evidence="5 6">AM505</strain>
    </source>
</reference>
<dbReference type="Pfam" id="PF00699">
    <property type="entry name" value="Urease_beta"/>
    <property type="match status" value="1"/>
</dbReference>
<dbReference type="AlphaFoldDB" id="A0A2T8HU09"/>
<feature type="compositionally biased region" description="Basic and acidic residues" evidence="4">
    <location>
        <begin position="23"/>
        <end position="37"/>
    </location>
</feature>
<dbReference type="InterPro" id="IPR002019">
    <property type="entry name" value="Urease_beta-like"/>
</dbReference>
<keyword evidence="6" id="KW-1185">Reference proteome</keyword>
<gene>
    <name evidence="3" type="primary">ureB</name>
    <name evidence="5" type="ORF">DDE20_07815</name>
</gene>
<dbReference type="InterPro" id="IPR036461">
    <property type="entry name" value="Urease_betasu_sf"/>
</dbReference>
<name>A0A2T8HU09_9RHOB</name>
<comment type="subcellular location">
    <subcellularLocation>
        <location evidence="3">Cytoplasm</location>
    </subcellularLocation>
</comment>
<dbReference type="GO" id="GO:0009039">
    <property type="term" value="F:urease activity"/>
    <property type="evidence" value="ECO:0007669"/>
    <property type="project" value="UniProtKB-UniRule"/>
</dbReference>
<dbReference type="CDD" id="cd00407">
    <property type="entry name" value="Urease_beta"/>
    <property type="match status" value="1"/>
</dbReference>
<dbReference type="GO" id="GO:0043419">
    <property type="term" value="P:urea catabolic process"/>
    <property type="evidence" value="ECO:0007669"/>
    <property type="project" value="UniProtKB-UniRule"/>
</dbReference>
<dbReference type="OrthoDB" id="9797217at2"/>
<evidence type="ECO:0000256" key="3">
    <source>
        <dbReference type="HAMAP-Rule" id="MF_01954"/>
    </source>
</evidence>
<comment type="pathway">
    <text evidence="3">Nitrogen metabolism; urea degradation; CO(2) and NH(3) from urea (urease route): step 1/1.</text>
</comment>
<evidence type="ECO:0000256" key="1">
    <source>
        <dbReference type="ARBA" id="ARBA00022801"/>
    </source>
</evidence>
<keyword evidence="1 3" id="KW-0378">Hydrolase</keyword>
<feature type="region of interest" description="Disordered" evidence="4">
    <location>
        <begin position="1"/>
        <end position="79"/>
    </location>
</feature>
<dbReference type="NCBIfam" id="TIGR00192">
    <property type="entry name" value="urease_beta"/>
    <property type="match status" value="1"/>
</dbReference>
<dbReference type="SUPFAM" id="SSF51278">
    <property type="entry name" value="Urease, beta-subunit"/>
    <property type="match status" value="1"/>
</dbReference>
<evidence type="ECO:0000313" key="6">
    <source>
        <dbReference type="Proteomes" id="UP000245911"/>
    </source>
</evidence>
<dbReference type="InterPro" id="IPR050069">
    <property type="entry name" value="Urease_subunit"/>
</dbReference>
<comment type="similarity">
    <text evidence="3">Belongs to the urease beta subunit family.</text>
</comment>
<evidence type="ECO:0000256" key="2">
    <source>
        <dbReference type="ARBA" id="ARBA00047778"/>
    </source>
</evidence>
<dbReference type="NCBIfam" id="NF009682">
    <property type="entry name" value="PRK13203.1"/>
    <property type="match status" value="1"/>
</dbReference>
<feature type="compositionally biased region" description="Polar residues" evidence="4">
    <location>
        <begin position="38"/>
        <end position="56"/>
    </location>
</feature>
<dbReference type="EMBL" id="QDKM01000003">
    <property type="protein sequence ID" value="PVH28937.1"/>
    <property type="molecule type" value="Genomic_DNA"/>
</dbReference>
<dbReference type="PANTHER" id="PTHR33569:SF1">
    <property type="entry name" value="UREASE"/>
    <property type="match status" value="1"/>
</dbReference>
<dbReference type="HAMAP" id="MF_01954">
    <property type="entry name" value="Urease_beta"/>
    <property type="match status" value="1"/>
</dbReference>
<dbReference type="Proteomes" id="UP000245911">
    <property type="component" value="Unassembled WGS sequence"/>
</dbReference>
<dbReference type="PANTHER" id="PTHR33569">
    <property type="entry name" value="UREASE"/>
    <property type="match status" value="1"/>
</dbReference>
<proteinExistence type="inferred from homology"/>
<dbReference type="Gene3D" id="2.10.150.10">
    <property type="entry name" value="Urease, beta subunit"/>
    <property type="match status" value="1"/>
</dbReference>
<dbReference type="UniPathway" id="UPA00258">
    <property type="reaction ID" value="UER00370"/>
</dbReference>
<comment type="subunit">
    <text evidence="3">Heterotrimer of UreA (gamma), UreB (beta) and UreC (alpha) subunits. Three heterotrimers associate to form the active enzyme.</text>
</comment>
<keyword evidence="3" id="KW-0963">Cytoplasm</keyword>
<comment type="catalytic activity">
    <reaction evidence="2 3">
        <text>urea + 2 H2O + H(+) = hydrogencarbonate + 2 NH4(+)</text>
        <dbReference type="Rhea" id="RHEA:20557"/>
        <dbReference type="ChEBI" id="CHEBI:15377"/>
        <dbReference type="ChEBI" id="CHEBI:15378"/>
        <dbReference type="ChEBI" id="CHEBI:16199"/>
        <dbReference type="ChEBI" id="CHEBI:17544"/>
        <dbReference type="ChEBI" id="CHEBI:28938"/>
        <dbReference type="EC" id="3.5.1.5"/>
    </reaction>
</comment>